<dbReference type="Gramene" id="evm.model.05.492">
    <property type="protein sequence ID" value="cds.evm.model.05.492"/>
    <property type="gene ID" value="evm.TU.05.492"/>
</dbReference>
<reference evidence="1" key="2">
    <citation type="submission" date="2021-03" db="UniProtKB">
        <authorList>
            <consortium name="EnsemblPlants"/>
        </authorList>
    </citation>
    <scope>IDENTIFICATION</scope>
</reference>
<dbReference type="AlphaFoldDB" id="A0A803PQM5"/>
<accession>A0A803PQM5</accession>
<sequence>MAKAQGFISLKEAYQQAFGVPPAPTSVTLVPASKSFVAALGMLYTPTIYGPSNRSQDYTNPFLWSIVYPLTWSNSSSCSLNISLTLPAPPAPVAVALMAVRPTYPLGLAPPLVDGHVMRT</sequence>
<dbReference type="EMBL" id="UZAU01000426">
    <property type="status" value="NOT_ANNOTATED_CDS"/>
    <property type="molecule type" value="Genomic_DNA"/>
</dbReference>
<organism evidence="1 2">
    <name type="scientific">Cannabis sativa</name>
    <name type="common">Hemp</name>
    <name type="synonym">Marijuana</name>
    <dbReference type="NCBI Taxonomy" id="3483"/>
    <lineage>
        <taxon>Eukaryota</taxon>
        <taxon>Viridiplantae</taxon>
        <taxon>Streptophyta</taxon>
        <taxon>Embryophyta</taxon>
        <taxon>Tracheophyta</taxon>
        <taxon>Spermatophyta</taxon>
        <taxon>Magnoliopsida</taxon>
        <taxon>eudicotyledons</taxon>
        <taxon>Gunneridae</taxon>
        <taxon>Pentapetalae</taxon>
        <taxon>rosids</taxon>
        <taxon>fabids</taxon>
        <taxon>Rosales</taxon>
        <taxon>Cannabaceae</taxon>
        <taxon>Cannabis</taxon>
    </lineage>
</organism>
<dbReference type="Proteomes" id="UP000596661">
    <property type="component" value="Chromosome 5"/>
</dbReference>
<dbReference type="EnsemblPlants" id="evm.model.05.492">
    <property type="protein sequence ID" value="cds.evm.model.05.492"/>
    <property type="gene ID" value="evm.TU.05.492"/>
</dbReference>
<proteinExistence type="predicted"/>
<evidence type="ECO:0000313" key="2">
    <source>
        <dbReference type="Proteomes" id="UP000596661"/>
    </source>
</evidence>
<reference evidence="1" key="1">
    <citation type="submission" date="2018-11" db="EMBL/GenBank/DDBJ databases">
        <authorList>
            <person name="Grassa J C."/>
        </authorList>
    </citation>
    <scope>NUCLEOTIDE SEQUENCE [LARGE SCALE GENOMIC DNA]</scope>
</reference>
<protein>
    <submittedName>
        <fullName evidence="1">Uncharacterized protein</fullName>
    </submittedName>
</protein>
<name>A0A803PQM5_CANSA</name>
<keyword evidence="2" id="KW-1185">Reference proteome</keyword>
<evidence type="ECO:0000313" key="1">
    <source>
        <dbReference type="EnsemblPlants" id="cds.evm.model.05.492"/>
    </source>
</evidence>